<feature type="transmembrane region" description="Helical" evidence="15">
    <location>
        <begin position="609"/>
        <end position="632"/>
    </location>
</feature>
<feature type="transmembrane region" description="Helical" evidence="15">
    <location>
        <begin position="729"/>
        <end position="750"/>
    </location>
</feature>
<feature type="transmembrane region" description="Helical" evidence="15">
    <location>
        <begin position="681"/>
        <end position="705"/>
    </location>
</feature>
<dbReference type="Gene3D" id="2.10.50.30">
    <property type="entry name" value="GPCR, family 3, nine cysteines domain"/>
    <property type="match status" value="1"/>
</dbReference>
<keyword evidence="19" id="KW-1185">Reference proteome</keyword>
<dbReference type="PRINTS" id="PR00248">
    <property type="entry name" value="GPCRMGR"/>
</dbReference>
<accession>A0A9Q1E0R5</accession>
<dbReference type="InterPro" id="IPR000068">
    <property type="entry name" value="GPCR_3_Ca_sens_rcpt-rel"/>
</dbReference>
<evidence type="ECO:0000313" key="19">
    <source>
        <dbReference type="Proteomes" id="UP001152803"/>
    </source>
</evidence>
<feature type="signal peptide" evidence="16">
    <location>
        <begin position="1"/>
        <end position="17"/>
    </location>
</feature>
<comment type="subunit">
    <text evidence="2">Homodimer; disulfide-linked.</text>
</comment>
<feature type="region of interest" description="Disordered" evidence="14">
    <location>
        <begin position="357"/>
        <end position="376"/>
    </location>
</feature>
<evidence type="ECO:0000256" key="15">
    <source>
        <dbReference type="SAM" id="Phobius"/>
    </source>
</evidence>
<name>A0A9Q1E0R5_CONCO</name>
<dbReference type="InterPro" id="IPR028082">
    <property type="entry name" value="Peripla_BP_I"/>
</dbReference>
<keyword evidence="9" id="KW-1015">Disulfide bond</keyword>
<dbReference type="AlphaFoldDB" id="A0A9Q1E0R5"/>
<dbReference type="PRINTS" id="PR01176">
    <property type="entry name" value="GABABRECEPTR"/>
</dbReference>
<evidence type="ECO:0000256" key="10">
    <source>
        <dbReference type="ARBA" id="ARBA00023170"/>
    </source>
</evidence>
<dbReference type="Proteomes" id="UP001152803">
    <property type="component" value="Unassembled WGS sequence"/>
</dbReference>
<reference evidence="18" key="1">
    <citation type="journal article" date="2023" name="Science">
        <title>Genome structures resolve the early diversification of teleost fishes.</title>
        <authorList>
            <person name="Parey E."/>
            <person name="Louis A."/>
            <person name="Montfort J."/>
            <person name="Bouchez O."/>
            <person name="Roques C."/>
            <person name="Iampietro C."/>
            <person name="Lluch J."/>
            <person name="Castinel A."/>
            <person name="Donnadieu C."/>
            <person name="Desvignes T."/>
            <person name="Floi Bucao C."/>
            <person name="Jouanno E."/>
            <person name="Wen M."/>
            <person name="Mejri S."/>
            <person name="Dirks R."/>
            <person name="Jansen H."/>
            <person name="Henkel C."/>
            <person name="Chen W.J."/>
            <person name="Zahm M."/>
            <person name="Cabau C."/>
            <person name="Klopp C."/>
            <person name="Thompson A.W."/>
            <person name="Robinson-Rechavi M."/>
            <person name="Braasch I."/>
            <person name="Lecointre G."/>
            <person name="Bobe J."/>
            <person name="Postlethwait J.H."/>
            <person name="Berthelot C."/>
            <person name="Roest Crollius H."/>
            <person name="Guiguen Y."/>
        </authorList>
    </citation>
    <scope>NUCLEOTIDE SEQUENCE</scope>
    <source>
        <strain evidence="18">Concon-B</strain>
    </source>
</reference>
<feature type="chain" id="PRO_5040151833" description="G-protein coupled receptor family C group 6 member A" evidence="16">
    <location>
        <begin position="18"/>
        <end position="850"/>
    </location>
</feature>
<keyword evidence="5 16" id="KW-0732">Signal</keyword>
<evidence type="ECO:0000256" key="6">
    <source>
        <dbReference type="ARBA" id="ARBA00022989"/>
    </source>
</evidence>
<evidence type="ECO:0000256" key="1">
    <source>
        <dbReference type="ARBA" id="ARBA00004651"/>
    </source>
</evidence>
<dbReference type="FunFam" id="3.40.50.2300:FF:000016">
    <property type="entry name" value="Taste 1 receptor member 2"/>
    <property type="match status" value="1"/>
</dbReference>
<evidence type="ECO:0000256" key="4">
    <source>
        <dbReference type="ARBA" id="ARBA00022692"/>
    </source>
</evidence>
<evidence type="ECO:0000256" key="16">
    <source>
        <dbReference type="SAM" id="SignalP"/>
    </source>
</evidence>
<comment type="caution">
    <text evidence="18">The sequence shown here is derived from an EMBL/GenBank/DDBJ whole genome shotgun (WGS) entry which is preliminary data.</text>
</comment>
<comment type="subcellular location">
    <subcellularLocation>
        <location evidence="1">Cell membrane</location>
        <topology evidence="1">Multi-pass membrane protein</topology>
    </subcellularLocation>
</comment>
<sequence length="850" mass="94301">MRSFILLLIIHLPRISAYPCSVTGGPCGVSRTGDIIIGGLFPLHERPTSVINGTSGDCAGFNIQSFLRTRVMIYSIGVINQSPMLPNLTLGYEMYDTCGDVTMAIKAALRLMEDRINPECLSLQNKQNASSTGAKVVVGERYSEISTVVARFLALPLIPQISYGSTSEVLSRKTKFPSFLRTVPSDAHQTKAMAKLIETLNWEIVGVIGSEDEYGRYGVESLIDHMSSNVCLDFKELLPSVVSRKEHQNLLNRLMQTVKESTADVIVIFTKTSNVRIVLEEAIRLGINKTWIGGDSWSTSITIRGLKGIEQIGRVYGFIMKQNTVPGFEEHVRGFTAQLAEEDSFFSEYLTRNPACTGSLDPGKDPQNGSFHNADEESSMAHCTNILVQHIDRDESYGIYLAVKVIAQALHSLLKCDDMKCNRTATFTAWELLEEIKQVNFTVDNITNISFDQHGDPSLGYDILAWDMEDGKVIVKTIGEYAPSGDIVLPQHLISECNNITVTVYNCSKACPYGQELSFHNNTCCKICNFCADNQYSEGGNKTCRSCKDNEFVSSDHDCCVPKTMTFLKLTDGFPIVLVVFGLAGLIFTLLVAALFIKYRDSPIIKGTGGNLCFLILISLATSFSSVCTFFGRLSDRTCKAGLPLFILSFSLCISCILANLFQICVGFAFEAKVRDRLKRLNNPVAIVTGCMAVQVALCTAWLTLFPPRQTTVHSEHHILIQCHNGSNVMFAVSFGYIAFLAVVCFLFGFKGKRLPDLYKNASFITISMLIDLVVWMLFIPVYIYTSGKYVQAVQASAILVSNYSILGCHFCPKCYIILFRKELNNEKAILEYIRKHYEKKGVSPVTTDK</sequence>
<feature type="transmembrane region" description="Helical" evidence="15">
    <location>
        <begin position="644"/>
        <end position="669"/>
    </location>
</feature>
<dbReference type="PANTHER" id="PTHR24061">
    <property type="entry name" value="CALCIUM-SENSING RECEPTOR-RELATED"/>
    <property type="match status" value="1"/>
</dbReference>
<evidence type="ECO:0000259" key="17">
    <source>
        <dbReference type="PROSITE" id="PS50259"/>
    </source>
</evidence>
<evidence type="ECO:0000256" key="2">
    <source>
        <dbReference type="ARBA" id="ARBA00011748"/>
    </source>
</evidence>
<feature type="transmembrane region" description="Helical" evidence="15">
    <location>
        <begin position="790"/>
        <end position="812"/>
    </location>
</feature>
<keyword evidence="12" id="KW-0807">Transducer</keyword>
<proteinExistence type="predicted"/>
<evidence type="ECO:0000256" key="9">
    <source>
        <dbReference type="ARBA" id="ARBA00023157"/>
    </source>
</evidence>
<dbReference type="GO" id="GO:0004930">
    <property type="term" value="F:G protein-coupled receptor activity"/>
    <property type="evidence" value="ECO:0007669"/>
    <property type="project" value="UniProtKB-KW"/>
</dbReference>
<evidence type="ECO:0000256" key="11">
    <source>
        <dbReference type="ARBA" id="ARBA00023180"/>
    </source>
</evidence>
<dbReference type="GO" id="GO:0005886">
    <property type="term" value="C:plasma membrane"/>
    <property type="evidence" value="ECO:0007669"/>
    <property type="project" value="UniProtKB-SubCell"/>
</dbReference>
<dbReference type="Pfam" id="PF00003">
    <property type="entry name" value="7tm_3"/>
    <property type="match status" value="1"/>
</dbReference>
<evidence type="ECO:0000256" key="13">
    <source>
        <dbReference type="ARBA" id="ARBA00039774"/>
    </source>
</evidence>
<evidence type="ECO:0000256" key="14">
    <source>
        <dbReference type="SAM" id="MobiDB-lite"/>
    </source>
</evidence>
<dbReference type="InterPro" id="IPR000337">
    <property type="entry name" value="GPCR_3"/>
</dbReference>
<feature type="domain" description="G-protein coupled receptors family 3 profile" evidence="17">
    <location>
        <begin position="574"/>
        <end position="825"/>
    </location>
</feature>
<evidence type="ECO:0000256" key="12">
    <source>
        <dbReference type="ARBA" id="ARBA00023224"/>
    </source>
</evidence>
<dbReference type="Gene3D" id="3.40.50.2300">
    <property type="match status" value="2"/>
</dbReference>
<dbReference type="SUPFAM" id="SSF53822">
    <property type="entry name" value="Periplasmic binding protein-like I"/>
    <property type="match status" value="1"/>
</dbReference>
<dbReference type="EMBL" id="JAFJMO010000001">
    <property type="protein sequence ID" value="KAJ8287531.1"/>
    <property type="molecule type" value="Genomic_DNA"/>
</dbReference>
<dbReference type="InterPro" id="IPR038550">
    <property type="entry name" value="GPCR_3_9-Cys_sf"/>
</dbReference>
<evidence type="ECO:0000256" key="7">
    <source>
        <dbReference type="ARBA" id="ARBA00023040"/>
    </source>
</evidence>
<protein>
    <recommendedName>
        <fullName evidence="13">G-protein coupled receptor family C group 6 member A</fullName>
    </recommendedName>
</protein>
<organism evidence="18 19">
    <name type="scientific">Conger conger</name>
    <name type="common">Conger eel</name>
    <name type="synonym">Muraena conger</name>
    <dbReference type="NCBI Taxonomy" id="82655"/>
    <lineage>
        <taxon>Eukaryota</taxon>
        <taxon>Metazoa</taxon>
        <taxon>Chordata</taxon>
        <taxon>Craniata</taxon>
        <taxon>Vertebrata</taxon>
        <taxon>Euteleostomi</taxon>
        <taxon>Actinopterygii</taxon>
        <taxon>Neopterygii</taxon>
        <taxon>Teleostei</taxon>
        <taxon>Anguilliformes</taxon>
        <taxon>Congridae</taxon>
        <taxon>Conger</taxon>
    </lineage>
</organism>
<keyword evidence="6 15" id="KW-1133">Transmembrane helix</keyword>
<dbReference type="PROSITE" id="PS50259">
    <property type="entry name" value="G_PROTEIN_RECEP_F3_4"/>
    <property type="match status" value="1"/>
</dbReference>
<keyword evidence="7" id="KW-0297">G-protein coupled receptor</keyword>
<keyword evidence="3" id="KW-1003">Cell membrane</keyword>
<evidence type="ECO:0000313" key="18">
    <source>
        <dbReference type="EMBL" id="KAJ8287531.1"/>
    </source>
</evidence>
<evidence type="ECO:0000256" key="3">
    <source>
        <dbReference type="ARBA" id="ARBA00022475"/>
    </source>
</evidence>
<evidence type="ECO:0000256" key="8">
    <source>
        <dbReference type="ARBA" id="ARBA00023136"/>
    </source>
</evidence>
<dbReference type="OrthoDB" id="5984008at2759"/>
<feature type="transmembrane region" description="Helical" evidence="15">
    <location>
        <begin position="762"/>
        <end position="784"/>
    </location>
</feature>
<keyword evidence="10" id="KW-0675">Receptor</keyword>
<keyword evidence="8 15" id="KW-0472">Membrane</keyword>
<feature type="transmembrane region" description="Helical" evidence="15">
    <location>
        <begin position="573"/>
        <end position="597"/>
    </location>
</feature>
<keyword evidence="11" id="KW-0325">Glycoprotein</keyword>
<evidence type="ECO:0000256" key="5">
    <source>
        <dbReference type="ARBA" id="ARBA00022729"/>
    </source>
</evidence>
<dbReference type="Pfam" id="PF01094">
    <property type="entry name" value="ANF_receptor"/>
    <property type="match status" value="1"/>
</dbReference>
<keyword evidence="4 15" id="KW-0812">Transmembrane</keyword>
<dbReference type="InterPro" id="IPR017978">
    <property type="entry name" value="GPCR_3_C"/>
</dbReference>
<gene>
    <name evidence="18" type="ORF">COCON_G00001900</name>
</gene>
<dbReference type="InterPro" id="IPR001828">
    <property type="entry name" value="ANF_lig-bd_rcpt"/>
</dbReference>
<dbReference type="PANTHER" id="PTHR24061:SF5">
    <property type="entry name" value="G-PROTEIN COUPLED RECEPTOR FAMILY C GROUP 6 MEMBER A"/>
    <property type="match status" value="1"/>
</dbReference>